<feature type="transmembrane region" description="Helical" evidence="1">
    <location>
        <begin position="108"/>
        <end position="129"/>
    </location>
</feature>
<evidence type="ECO:0000256" key="1">
    <source>
        <dbReference type="SAM" id="Phobius"/>
    </source>
</evidence>
<comment type="caution">
    <text evidence="2">The sequence shown here is derived from an EMBL/GenBank/DDBJ whole genome shotgun (WGS) entry which is preliminary data.</text>
</comment>
<dbReference type="EMBL" id="ADGQ01000068">
    <property type="protein sequence ID" value="EFM64175.1"/>
    <property type="molecule type" value="Genomic_DNA"/>
</dbReference>
<dbReference type="AlphaFoldDB" id="E0E4K5"/>
<proteinExistence type="predicted"/>
<keyword evidence="1" id="KW-0812">Transmembrane</keyword>
<dbReference type="RefSeq" id="WP_007790696.1">
    <property type="nucleotide sequence ID" value="NZ_ADGQ01000068.1"/>
</dbReference>
<evidence type="ECO:0000313" key="2">
    <source>
        <dbReference type="EMBL" id="EFM64175.1"/>
    </source>
</evidence>
<organism evidence="2 3">
    <name type="scientific">Peptostreptococcus stomatis DSM 17678</name>
    <dbReference type="NCBI Taxonomy" id="596315"/>
    <lineage>
        <taxon>Bacteria</taxon>
        <taxon>Bacillati</taxon>
        <taxon>Bacillota</taxon>
        <taxon>Clostridia</taxon>
        <taxon>Peptostreptococcales</taxon>
        <taxon>Peptostreptococcaceae</taxon>
        <taxon>Peptostreptococcus</taxon>
    </lineage>
</organism>
<feature type="transmembrane region" description="Helical" evidence="1">
    <location>
        <begin position="6"/>
        <end position="28"/>
    </location>
</feature>
<dbReference type="GeneID" id="84801220"/>
<sequence>MSARLVFIGLLSIMGVVFSLIILGMYIYMKRTTSSGKSLMEEAVNEQKNTEKMGLSEFLIYGSFIVIAVLYVIQMMNRESGGSPILAKAILLPPVMALFNARKRTGRTIFVFMATAIIAFYMSMVYIIIGLPPKAPVLTINNTQITLAHTSLGDITKDGFDIYVKEKESSSRDYDKLLTSGDYKKYPLDRTIRVKKGFQRYNDTVYKAPYLLVKDGLVVGNIGFYGDKDRETVLEDCKIVYLRLEKAYIDAARVNSISYKLDGVDLLDKLKLESLQKNFGDKLWLLPPSKPIDESQLHYGIQWTSGSDHLFWNQYFSYIHFDESNMMTSFDLSTEIGRDDHKK</sequence>
<keyword evidence="3" id="KW-1185">Reference proteome</keyword>
<reference evidence="2 3" key="1">
    <citation type="submission" date="2010-08" db="EMBL/GenBank/DDBJ databases">
        <authorList>
            <person name="Harkins D.M."/>
            <person name="Madupu R."/>
            <person name="Durkin A.S."/>
            <person name="Torralba M."/>
            <person name="Methe B."/>
            <person name="Sutton G.G."/>
            <person name="Nelson K.E."/>
        </authorList>
    </citation>
    <scope>NUCLEOTIDE SEQUENCE [LARGE SCALE GENOMIC DNA]</scope>
    <source>
        <strain evidence="2 3">DSM 17678</strain>
    </source>
</reference>
<dbReference type="Proteomes" id="UP000003244">
    <property type="component" value="Unassembled WGS sequence"/>
</dbReference>
<protein>
    <submittedName>
        <fullName evidence="2">Uncharacterized protein</fullName>
    </submittedName>
</protein>
<keyword evidence="1" id="KW-1133">Transmembrane helix</keyword>
<feature type="transmembrane region" description="Helical" evidence="1">
    <location>
        <begin position="58"/>
        <end position="76"/>
    </location>
</feature>
<dbReference type="eggNOG" id="ENOG502Z8KH">
    <property type="taxonomic scope" value="Bacteria"/>
</dbReference>
<dbReference type="OrthoDB" id="1551255at2"/>
<accession>E0E4K5</accession>
<gene>
    <name evidence="2" type="ORF">HMPREF0634_0139</name>
</gene>
<name>E0E4K5_9FIRM</name>
<evidence type="ECO:0000313" key="3">
    <source>
        <dbReference type="Proteomes" id="UP000003244"/>
    </source>
</evidence>
<keyword evidence="1" id="KW-0472">Membrane</keyword>